<comment type="similarity">
    <text evidence="6">Belongs to the Ccs1/CcsB family.</text>
</comment>
<evidence type="ECO:0000256" key="6">
    <source>
        <dbReference type="HAMAP-Rule" id="MF_01392"/>
    </source>
</evidence>
<dbReference type="InterPro" id="IPR023494">
    <property type="entry name" value="Cyt_c_bgen_Ccs1/CcsB/ResB"/>
</dbReference>
<evidence type="ECO:0000256" key="4">
    <source>
        <dbReference type="ARBA" id="ARBA00022989"/>
    </source>
</evidence>
<keyword evidence="5 6" id="KW-0472">Membrane</keyword>
<feature type="transmembrane region" description="Helical" evidence="7">
    <location>
        <begin position="78"/>
        <end position="102"/>
    </location>
</feature>
<feature type="domain" description="ResB-like" evidence="8">
    <location>
        <begin position="18"/>
        <end position="284"/>
    </location>
</feature>
<proteinExistence type="inferred from homology"/>
<dbReference type="AlphaFoldDB" id="A0A1G4NU97"/>
<keyword evidence="2 6" id="KW-0812">Transmembrane</keyword>
<dbReference type="GO" id="GO:0009535">
    <property type="term" value="C:chloroplast thylakoid membrane"/>
    <property type="evidence" value="ECO:0007669"/>
    <property type="project" value="UniProtKB-SubCell"/>
</dbReference>
<sequence length="431" mass="49896">MKYKIIRWKIFKVLGNLNFSIMLLLIIACTSIFGTIIEQNQNIDYYKLKYPIDQANIFNVNWIIITKYHLDQVYTSPAFISLTILFSTSLLICTFSTQLPSLRNARQWKMKKDIKIHDIKCKPLIFSDHSFCIPLYSLTRKQYYTFYQQKTIYAYKGLHGRISPIIVHFSIITLILGAFISVFSSFYIQAMVPKGETFSLHNITNSGIFSKIPGNIIGKVNNFEIEYYPNSSIKQFRSSLEIYDRAINKKITQDIEVNKPLKFHGLTVYQTDWKINGLRIEVNSGTILQIPVTEINEKPQYWFTSIIYADNKRLSLVISNLQDQILCYDTNGQLIASLDLDKPYTIDHIPIRILNILTSTGLQIKVDNGLQLVYGSFGLLMLSIIASYVSFSQIWMSHQEELLIIGGKTNRAQLNFEEDLLQIQKYLQIHK</sequence>
<dbReference type="InterPro" id="IPR007816">
    <property type="entry name" value="ResB-like_domain"/>
</dbReference>
<comment type="function">
    <text evidence="6">Required during biogenesis of c-type cytochromes (cytochrome c6 and cytochrome f) at the step of heme attachment.</text>
</comment>
<geneLocation type="chloroplast" evidence="9"/>
<keyword evidence="6" id="KW-0793">Thylakoid</keyword>
<keyword evidence="9" id="KW-0150">Chloroplast</keyword>
<evidence type="ECO:0000313" key="9">
    <source>
        <dbReference type="EMBL" id="SCW22273.1"/>
    </source>
</evidence>
<dbReference type="GO" id="GO:0017004">
    <property type="term" value="P:cytochrome complex assembly"/>
    <property type="evidence" value="ECO:0007669"/>
    <property type="project" value="UniProtKB-UniRule"/>
</dbReference>
<feature type="domain" description="ResB-like" evidence="8">
    <location>
        <begin position="356"/>
        <end position="420"/>
    </location>
</feature>
<evidence type="ECO:0000256" key="1">
    <source>
        <dbReference type="ARBA" id="ARBA00004141"/>
    </source>
</evidence>
<dbReference type="HAMAP" id="MF_01392">
    <property type="entry name" value="CytC_Ccs1"/>
    <property type="match status" value="1"/>
</dbReference>
<reference evidence="9" key="2">
    <citation type="submission" date="2016-10" db="EMBL/GenBank/DDBJ databases">
        <authorList>
            <person name="de Groot N.N."/>
        </authorList>
    </citation>
    <scope>NUCLEOTIDE SEQUENCE</scope>
    <source>
        <strain evidence="9">J.0158</strain>
    </source>
</reference>
<comment type="subunit">
    <text evidence="6">May interact with CcsA.</text>
</comment>
<dbReference type="PANTHER" id="PTHR31566">
    <property type="entry name" value="CYTOCHROME C BIOGENESIS PROTEIN CCS1, CHLOROPLASTIC"/>
    <property type="match status" value="1"/>
</dbReference>
<reference evidence="9" key="1">
    <citation type="submission" date="2016-10" db="EMBL/GenBank/DDBJ databases">
        <title>Chloroplast genomes as a tool to resolve red algal phylogenies: a case study in the Nemaliales.</title>
        <authorList>
            <person name="Costa J.F."/>
            <person name="Lin S.M."/>
            <person name="Macaya E.C."/>
            <person name="Fernandez-Garcia C."/>
            <person name="Verbruggen H."/>
        </authorList>
    </citation>
    <scope>NUCLEOTIDE SEQUENCE</scope>
    <source>
        <strain evidence="9">J.0158</strain>
    </source>
</reference>
<protein>
    <recommendedName>
        <fullName evidence="6">Cytochrome c biogenesis protein Ccs1</fullName>
    </recommendedName>
</protein>
<keyword evidence="4 6" id="KW-1133">Transmembrane helix</keyword>
<evidence type="ECO:0000256" key="2">
    <source>
        <dbReference type="ARBA" id="ARBA00022692"/>
    </source>
</evidence>
<feature type="transmembrane region" description="Helical" evidence="7">
    <location>
        <begin position="165"/>
        <end position="188"/>
    </location>
</feature>
<keyword evidence="9" id="KW-0934">Plastid</keyword>
<feature type="transmembrane region" description="Helical" evidence="7">
    <location>
        <begin position="21"/>
        <end position="37"/>
    </location>
</feature>
<comment type="subcellular location">
    <subcellularLocation>
        <location evidence="1">Membrane</location>
        <topology evidence="1">Multi-pass membrane protein</topology>
    </subcellularLocation>
    <subcellularLocation>
        <location evidence="6">Plastid</location>
        <location evidence="6">Chloroplast thylakoid membrane</location>
        <topology evidence="6">Multi-pass membrane protein</topology>
    </subcellularLocation>
</comment>
<evidence type="ECO:0000256" key="5">
    <source>
        <dbReference type="ARBA" id="ARBA00023136"/>
    </source>
</evidence>
<gene>
    <name evidence="6 9" type="primary">ccs1</name>
    <name evidence="9" type="ORF">J0158_10</name>
</gene>
<organism evidence="9">
    <name type="scientific">Izziella formosana</name>
    <dbReference type="NCBI Taxonomy" id="1653389"/>
    <lineage>
        <taxon>Eukaryota</taxon>
        <taxon>Rhodophyta</taxon>
        <taxon>Florideophyceae</taxon>
        <taxon>Nemaliophycidae</taxon>
        <taxon>Nemaliales</taxon>
        <taxon>Liagoraceae</taxon>
        <taxon>Izziella</taxon>
    </lineage>
</organism>
<evidence type="ECO:0000256" key="3">
    <source>
        <dbReference type="ARBA" id="ARBA00022748"/>
    </source>
</evidence>
<name>A0A1G4NU97_9FLOR</name>
<dbReference type="PROSITE" id="PS51257">
    <property type="entry name" value="PROKAR_LIPOPROTEIN"/>
    <property type="match status" value="1"/>
</dbReference>
<dbReference type="EMBL" id="LT622868">
    <property type="protein sequence ID" value="SCW22273.1"/>
    <property type="molecule type" value="Genomic_DNA"/>
</dbReference>
<dbReference type="GeneID" id="30000717"/>
<accession>A0A1G4NU97</accession>
<dbReference type="Pfam" id="PF05140">
    <property type="entry name" value="ResB"/>
    <property type="match status" value="2"/>
</dbReference>
<dbReference type="PANTHER" id="PTHR31566:SF0">
    <property type="entry name" value="CYTOCHROME C BIOGENESIS PROTEIN CCS1, CHLOROPLASTIC"/>
    <property type="match status" value="1"/>
</dbReference>
<keyword evidence="3 6" id="KW-0201">Cytochrome c-type biogenesis</keyword>
<feature type="transmembrane region" description="Helical" evidence="7">
    <location>
        <begin position="372"/>
        <end position="391"/>
    </location>
</feature>
<dbReference type="RefSeq" id="YP_009314019.1">
    <property type="nucleotide sequence ID" value="NC_031660.1"/>
</dbReference>
<evidence type="ECO:0000256" key="7">
    <source>
        <dbReference type="SAM" id="Phobius"/>
    </source>
</evidence>
<evidence type="ECO:0000259" key="8">
    <source>
        <dbReference type="Pfam" id="PF05140"/>
    </source>
</evidence>